<comment type="caution">
    <text evidence="2">The sequence shown here is derived from an EMBL/GenBank/DDBJ whole genome shotgun (WGS) entry which is preliminary data.</text>
</comment>
<proteinExistence type="predicted"/>
<keyword evidence="1" id="KW-1133">Transmembrane helix</keyword>
<sequence>MNGIELFLTVVVTAWALFMIASSVRLVTARTPDESESARRILVAAVIAGFIIGIAPHAAKWITGFGVYICDDKLYYSREDPNDPASEGINALLKSGKAFSPEISEIIDKLINGITLFGGLVVTVGIIWGAIKMRVRECQTLSGQYLGVAAFHALRPSR</sequence>
<feature type="transmembrane region" description="Helical" evidence="1">
    <location>
        <begin position="6"/>
        <end position="28"/>
    </location>
</feature>
<dbReference type="AlphaFoldDB" id="X1A2C7"/>
<protein>
    <submittedName>
        <fullName evidence="2">Uncharacterized protein</fullName>
    </submittedName>
</protein>
<keyword evidence="1" id="KW-0472">Membrane</keyword>
<feature type="transmembrane region" description="Helical" evidence="1">
    <location>
        <begin position="110"/>
        <end position="131"/>
    </location>
</feature>
<evidence type="ECO:0000256" key="1">
    <source>
        <dbReference type="SAM" id="Phobius"/>
    </source>
</evidence>
<keyword evidence="1" id="KW-0812">Transmembrane</keyword>
<gene>
    <name evidence="2" type="ORF">S01H4_14787</name>
</gene>
<name>X1A2C7_9ZZZZ</name>
<reference evidence="2" key="1">
    <citation type="journal article" date="2014" name="Front. Microbiol.">
        <title>High frequency of phylogenetically diverse reductive dehalogenase-homologous genes in deep subseafloor sedimentary metagenomes.</title>
        <authorList>
            <person name="Kawai M."/>
            <person name="Futagami T."/>
            <person name="Toyoda A."/>
            <person name="Takaki Y."/>
            <person name="Nishi S."/>
            <person name="Hori S."/>
            <person name="Arai W."/>
            <person name="Tsubouchi T."/>
            <person name="Morono Y."/>
            <person name="Uchiyama I."/>
            <person name="Ito T."/>
            <person name="Fujiyama A."/>
            <person name="Inagaki F."/>
            <person name="Takami H."/>
        </authorList>
    </citation>
    <scope>NUCLEOTIDE SEQUENCE</scope>
    <source>
        <strain evidence="2">Expedition CK06-06</strain>
    </source>
</reference>
<dbReference type="EMBL" id="BART01006479">
    <property type="protein sequence ID" value="GAG64342.1"/>
    <property type="molecule type" value="Genomic_DNA"/>
</dbReference>
<accession>X1A2C7</accession>
<feature type="transmembrane region" description="Helical" evidence="1">
    <location>
        <begin position="40"/>
        <end position="59"/>
    </location>
</feature>
<evidence type="ECO:0000313" key="2">
    <source>
        <dbReference type="EMBL" id="GAG64342.1"/>
    </source>
</evidence>
<organism evidence="2">
    <name type="scientific">marine sediment metagenome</name>
    <dbReference type="NCBI Taxonomy" id="412755"/>
    <lineage>
        <taxon>unclassified sequences</taxon>
        <taxon>metagenomes</taxon>
        <taxon>ecological metagenomes</taxon>
    </lineage>
</organism>